<accession>T2JUI6</accession>
<sequence length="226" mass="24999">MTTTNVQMTDIPWRAGNARLVDLSGKLLGAHVAHAGLIVLWAGAITLFEISNFDTSLPMYEQGLIVLPNLARLGFGIGDGGMVTDTYPFFVIGAVHLISSAVLGAGGIFHSLRGPSTLEQKFSFYGYTWDNAKKMTDILGFHLVLLGVAALAFVAKAMFWGGIYDPLVENVRVITDPTLEPGTIFGYLFGTQEILVSRSGQLRRCNRWSYLDRCYLYCWRYLAHCY</sequence>
<keyword evidence="2" id="KW-0148">Chlorophyll</keyword>
<evidence type="ECO:0000313" key="11">
    <source>
        <dbReference type="Proteomes" id="UP000018130"/>
    </source>
</evidence>
<dbReference type="GO" id="GO:0016168">
    <property type="term" value="F:chlorophyll binding"/>
    <property type="evidence" value="ECO:0007669"/>
    <property type="project" value="UniProtKB-KW"/>
</dbReference>
<dbReference type="InterPro" id="IPR036001">
    <property type="entry name" value="PS_II_antenna-like_sf"/>
</dbReference>
<reference evidence="10 11" key="2">
    <citation type="submission" date="2013-09" db="EMBL/GenBank/DDBJ databases">
        <title>Whole genome comparison of six Crocosphaera watsonii strains with differing phenotypes.</title>
        <authorList>
            <person name="Bench S.R."/>
            <person name="Heller P."/>
            <person name="Frank I."/>
            <person name="Arciniega M."/>
            <person name="Shilova I.N."/>
            <person name="Zehr J.P."/>
        </authorList>
    </citation>
    <scope>NUCLEOTIDE SEQUENCE [LARGE SCALE GENOMIC DNA]</scope>
    <source>
        <strain evidence="10 11">WH 0402</strain>
    </source>
</reference>
<dbReference type="GO" id="GO:0031676">
    <property type="term" value="C:plasma membrane-derived thylakoid membrane"/>
    <property type="evidence" value="ECO:0007669"/>
    <property type="project" value="UniProtKB-SubCell"/>
</dbReference>
<keyword evidence="8 9" id="KW-0472">Membrane</keyword>
<organism evidence="10 11">
    <name type="scientific">Crocosphaera watsonii WH 0402</name>
    <dbReference type="NCBI Taxonomy" id="1284629"/>
    <lineage>
        <taxon>Bacteria</taxon>
        <taxon>Bacillati</taxon>
        <taxon>Cyanobacteriota</taxon>
        <taxon>Cyanophyceae</taxon>
        <taxon>Oscillatoriophycideae</taxon>
        <taxon>Chroococcales</taxon>
        <taxon>Aphanothecaceae</taxon>
        <taxon>Crocosphaera</taxon>
    </lineage>
</organism>
<dbReference type="GO" id="GO:0009521">
    <property type="term" value="C:photosystem"/>
    <property type="evidence" value="ECO:0007669"/>
    <property type="project" value="InterPro"/>
</dbReference>
<evidence type="ECO:0000256" key="2">
    <source>
        <dbReference type="ARBA" id="ARBA00022494"/>
    </source>
</evidence>
<dbReference type="Pfam" id="PF00421">
    <property type="entry name" value="PSII"/>
    <property type="match status" value="1"/>
</dbReference>
<evidence type="ECO:0000256" key="9">
    <source>
        <dbReference type="SAM" id="Phobius"/>
    </source>
</evidence>
<evidence type="ECO:0000313" key="10">
    <source>
        <dbReference type="EMBL" id="CCQ68701.1"/>
    </source>
</evidence>
<evidence type="ECO:0000256" key="4">
    <source>
        <dbReference type="ARBA" id="ARBA00022692"/>
    </source>
</evidence>
<feature type="transmembrane region" description="Helical" evidence="9">
    <location>
        <begin position="89"/>
        <end position="112"/>
    </location>
</feature>
<comment type="subcellular location">
    <subcellularLocation>
        <location evidence="1">Cellular thylakoid membrane</location>
        <topology evidence="1">Multi-pass membrane protein</topology>
    </subcellularLocation>
</comment>
<reference evidence="10 11" key="1">
    <citation type="submission" date="2013-01" db="EMBL/GenBank/DDBJ databases">
        <authorList>
            <person name="Bench S."/>
        </authorList>
    </citation>
    <scope>NUCLEOTIDE SEQUENCE [LARGE SCALE GENOMIC DNA]</scope>
    <source>
        <strain evidence="10 11">WH 0402</strain>
    </source>
</reference>
<protein>
    <submittedName>
        <fullName evidence="10">Chlorophyll a(B) binding protein, photosystem II CP43 protein (PsbC) homolog</fullName>
    </submittedName>
</protein>
<evidence type="ECO:0000256" key="8">
    <source>
        <dbReference type="ARBA" id="ARBA00023136"/>
    </source>
</evidence>
<name>T2JUI6_CROWT</name>
<keyword evidence="5 9" id="KW-1133">Transmembrane helix</keyword>
<dbReference type="SUPFAM" id="SSF161077">
    <property type="entry name" value="Photosystem II antenna protein-like"/>
    <property type="match status" value="1"/>
</dbReference>
<keyword evidence="7" id="KW-0793">Thylakoid</keyword>
<dbReference type="EMBL" id="CAQN01000823">
    <property type="protein sequence ID" value="CCQ68701.1"/>
    <property type="molecule type" value="Genomic_DNA"/>
</dbReference>
<keyword evidence="3" id="KW-0602">Photosynthesis</keyword>
<evidence type="ECO:0000256" key="7">
    <source>
        <dbReference type="ARBA" id="ARBA00023078"/>
    </source>
</evidence>
<keyword evidence="6" id="KW-0157">Chromophore</keyword>
<comment type="caution">
    <text evidence="10">The sequence shown here is derived from an EMBL/GenBank/DDBJ whole genome shotgun (WGS) entry which is preliminary data.</text>
</comment>
<proteinExistence type="predicted"/>
<gene>
    <name evidence="10" type="ORF">CWATWH0402_883</name>
</gene>
<dbReference type="Proteomes" id="UP000018130">
    <property type="component" value="Unassembled WGS sequence"/>
</dbReference>
<dbReference type="GO" id="GO:0009767">
    <property type="term" value="P:photosynthetic electron transport chain"/>
    <property type="evidence" value="ECO:0007669"/>
    <property type="project" value="InterPro"/>
</dbReference>
<keyword evidence="4 9" id="KW-0812">Transmembrane</keyword>
<evidence type="ECO:0000256" key="3">
    <source>
        <dbReference type="ARBA" id="ARBA00022531"/>
    </source>
</evidence>
<dbReference type="AlphaFoldDB" id="T2JUI6"/>
<feature type="transmembrane region" description="Helical" evidence="9">
    <location>
        <begin position="143"/>
        <end position="163"/>
    </location>
</feature>
<feature type="transmembrane region" description="Helical" evidence="9">
    <location>
        <begin position="27"/>
        <end position="48"/>
    </location>
</feature>
<evidence type="ECO:0000256" key="1">
    <source>
        <dbReference type="ARBA" id="ARBA00004636"/>
    </source>
</evidence>
<dbReference type="InterPro" id="IPR000932">
    <property type="entry name" value="PS_antenna-like"/>
</dbReference>
<evidence type="ECO:0000256" key="5">
    <source>
        <dbReference type="ARBA" id="ARBA00022989"/>
    </source>
</evidence>
<evidence type="ECO:0000256" key="6">
    <source>
        <dbReference type="ARBA" id="ARBA00022991"/>
    </source>
</evidence>